<reference evidence="11 12" key="1">
    <citation type="submission" date="2016-11" db="EMBL/GenBank/DDBJ databases">
        <authorList>
            <person name="Jaros S."/>
            <person name="Januszkiewicz K."/>
            <person name="Wedrychowicz H."/>
        </authorList>
    </citation>
    <scope>NUCLEOTIDE SEQUENCE [LARGE SCALE GENOMIC DNA]</scope>
    <source>
        <strain evidence="11 12">DSM 17477</strain>
    </source>
</reference>
<evidence type="ECO:0000256" key="2">
    <source>
        <dbReference type="ARBA" id="ARBA00022478"/>
    </source>
</evidence>
<dbReference type="PIRSF" id="PIRSF000774">
    <property type="entry name" value="RpoN"/>
    <property type="match status" value="1"/>
</dbReference>
<dbReference type="GO" id="GO:0006352">
    <property type="term" value="P:DNA-templated transcription initiation"/>
    <property type="evidence" value="ECO:0007669"/>
    <property type="project" value="InterPro"/>
</dbReference>
<evidence type="ECO:0000313" key="12">
    <source>
        <dbReference type="Proteomes" id="UP000184052"/>
    </source>
</evidence>
<accession>A0A1M6FCU7</accession>
<evidence type="ECO:0000256" key="5">
    <source>
        <dbReference type="ARBA" id="ARBA00023015"/>
    </source>
</evidence>
<dbReference type="NCBIfam" id="TIGR02395">
    <property type="entry name" value="rpoN_sigma"/>
    <property type="match status" value="1"/>
</dbReference>
<evidence type="ECO:0000256" key="1">
    <source>
        <dbReference type="ARBA" id="ARBA00008798"/>
    </source>
</evidence>
<comment type="similarity">
    <text evidence="1">Belongs to the sigma-54 factor family.</text>
</comment>
<keyword evidence="2" id="KW-0240">DNA-directed RNA polymerase</keyword>
<keyword evidence="8" id="KW-0804">Transcription</keyword>
<dbReference type="GO" id="GO:0016779">
    <property type="term" value="F:nucleotidyltransferase activity"/>
    <property type="evidence" value="ECO:0007669"/>
    <property type="project" value="UniProtKB-KW"/>
</dbReference>
<dbReference type="Gene3D" id="1.10.10.60">
    <property type="entry name" value="Homeodomain-like"/>
    <property type="match status" value="1"/>
</dbReference>
<dbReference type="GO" id="GO:0016987">
    <property type="term" value="F:sigma factor activity"/>
    <property type="evidence" value="ECO:0007669"/>
    <property type="project" value="UniProtKB-KW"/>
</dbReference>
<dbReference type="PROSITE" id="PS00718">
    <property type="entry name" value="SIGMA54_2"/>
    <property type="match status" value="1"/>
</dbReference>
<proteinExistence type="inferred from homology"/>
<dbReference type="Pfam" id="PF04552">
    <property type="entry name" value="Sigma54_DBD"/>
    <property type="match status" value="1"/>
</dbReference>
<dbReference type="GO" id="GO:0001216">
    <property type="term" value="F:DNA-binding transcription activator activity"/>
    <property type="evidence" value="ECO:0007669"/>
    <property type="project" value="InterPro"/>
</dbReference>
<dbReference type="InterPro" id="IPR038709">
    <property type="entry name" value="RpoN_core-bd_sf"/>
</dbReference>
<dbReference type="RefSeq" id="WP_073048907.1">
    <property type="nucleotide sequence ID" value="NZ_FQZL01000008.1"/>
</dbReference>
<dbReference type="PANTHER" id="PTHR32248:SF4">
    <property type="entry name" value="RNA POLYMERASE SIGMA-54 FACTOR"/>
    <property type="match status" value="1"/>
</dbReference>
<keyword evidence="12" id="KW-1185">Reference proteome</keyword>
<evidence type="ECO:0000256" key="6">
    <source>
        <dbReference type="ARBA" id="ARBA00023082"/>
    </source>
</evidence>
<keyword evidence="6" id="KW-0731">Sigma factor</keyword>
<dbReference type="Gene3D" id="1.10.10.1330">
    <property type="entry name" value="RNA polymerase sigma-54 factor, core-binding domain"/>
    <property type="match status" value="1"/>
</dbReference>
<dbReference type="InterPro" id="IPR000394">
    <property type="entry name" value="RNA_pol_sigma_54"/>
</dbReference>
<gene>
    <name evidence="11" type="ORF">SAMN02745751_01442</name>
</gene>
<dbReference type="InterPro" id="IPR007634">
    <property type="entry name" value="RNA_pol_sigma_54_DNA-bd"/>
</dbReference>
<dbReference type="PROSITE" id="PS50044">
    <property type="entry name" value="SIGMA54_3"/>
    <property type="match status" value="1"/>
</dbReference>
<dbReference type="AlphaFoldDB" id="A0A1M6FCU7"/>
<dbReference type="Proteomes" id="UP000184052">
    <property type="component" value="Unassembled WGS sequence"/>
</dbReference>
<dbReference type="PANTHER" id="PTHR32248">
    <property type="entry name" value="RNA POLYMERASE SIGMA-54 FACTOR"/>
    <property type="match status" value="1"/>
</dbReference>
<dbReference type="Pfam" id="PF04963">
    <property type="entry name" value="Sigma54_CBD"/>
    <property type="match status" value="1"/>
</dbReference>
<name>A0A1M6FCU7_9FIRM</name>
<keyword evidence="7" id="KW-0238">DNA-binding</keyword>
<feature type="domain" description="RNA polymerase sigma factor 54 DNA-binding" evidence="9">
    <location>
        <begin position="301"/>
        <end position="460"/>
    </location>
</feature>
<dbReference type="OrthoDB" id="9814402at2"/>
<dbReference type="Pfam" id="PF00309">
    <property type="entry name" value="Sigma54_AID"/>
    <property type="match status" value="1"/>
</dbReference>
<dbReference type="PROSITE" id="PS00717">
    <property type="entry name" value="SIGMA54_1"/>
    <property type="match status" value="1"/>
</dbReference>
<feature type="domain" description="RNA polymerase sigma factor 54 core-binding" evidence="10">
    <location>
        <begin position="98"/>
        <end position="287"/>
    </location>
</feature>
<dbReference type="InterPro" id="IPR007046">
    <property type="entry name" value="RNA_pol_sigma_54_core-bd"/>
</dbReference>
<keyword evidence="5" id="KW-0805">Transcription regulation</keyword>
<protein>
    <submittedName>
        <fullName evidence="11">RNA polymerase, sigma 54 subunit, RpoN/SigL</fullName>
    </submittedName>
</protein>
<dbReference type="EMBL" id="FQZL01000008">
    <property type="protein sequence ID" value="SHI95540.1"/>
    <property type="molecule type" value="Genomic_DNA"/>
</dbReference>
<organism evidence="11 12">
    <name type="scientific">Dethiosulfatibacter aminovorans DSM 17477</name>
    <dbReference type="NCBI Taxonomy" id="1121476"/>
    <lineage>
        <taxon>Bacteria</taxon>
        <taxon>Bacillati</taxon>
        <taxon>Bacillota</taxon>
        <taxon>Tissierellia</taxon>
        <taxon>Dethiosulfatibacter</taxon>
    </lineage>
</organism>
<evidence type="ECO:0000256" key="3">
    <source>
        <dbReference type="ARBA" id="ARBA00022679"/>
    </source>
</evidence>
<evidence type="ECO:0000259" key="9">
    <source>
        <dbReference type="Pfam" id="PF04552"/>
    </source>
</evidence>
<sequence length="461" mass="53533">MKIGFELNLQQSQKLIMTPELRQAIQVLQFNNVELKDYLEKQVESNPFLEVQEKPSQMEKEKTTEVKEDKIDWQEVVEKYDDYSYKAYSGSSEEKQSFESYTSKAQSLNDHLRSQLGLVVKTERERMIGDEIIDSLDYKGYLSMTIDEISVHLKVDPDEVEEVLVKFHSFDPVGVAARDLKECLEIQLKEKGIFDEKVYDIIDYHIEDLACNKLQHIAKSLDITVKRVQEICDIIRMLEPKPSRGFVLESDSIKYISADVTITKVEGEYVIMVNDSDMPLLRISNYYKNIMKNSDDKETNKFLNDKFNSSLWLIKSIEQRRNTMYKVAESILKHQLEFFEKGAKFLKPMVLKDVAEDIEVHESTVSRATNGKYVQTPRGLFELKYFFSSSISKEGNNDGMASTSIKTMIKELVDNENSKKPLSDQKIANELNKRGIDISRRTIAKYRDELQIPSSSMRKRY</sequence>
<dbReference type="GO" id="GO:0000428">
    <property type="term" value="C:DNA-directed RNA polymerase complex"/>
    <property type="evidence" value="ECO:0007669"/>
    <property type="project" value="UniProtKB-KW"/>
</dbReference>
<keyword evidence="4" id="KW-0548">Nucleotidyltransferase</keyword>
<dbReference type="GO" id="GO:0003677">
    <property type="term" value="F:DNA binding"/>
    <property type="evidence" value="ECO:0007669"/>
    <property type="project" value="UniProtKB-KW"/>
</dbReference>
<evidence type="ECO:0000259" key="10">
    <source>
        <dbReference type="Pfam" id="PF04963"/>
    </source>
</evidence>
<evidence type="ECO:0000313" key="11">
    <source>
        <dbReference type="EMBL" id="SHI95540.1"/>
    </source>
</evidence>
<keyword evidence="3" id="KW-0808">Transferase</keyword>
<evidence type="ECO:0000256" key="8">
    <source>
        <dbReference type="ARBA" id="ARBA00023163"/>
    </source>
</evidence>
<evidence type="ECO:0000256" key="4">
    <source>
        <dbReference type="ARBA" id="ARBA00022695"/>
    </source>
</evidence>
<evidence type="ECO:0000256" key="7">
    <source>
        <dbReference type="ARBA" id="ARBA00023125"/>
    </source>
</evidence>
<dbReference type="STRING" id="1121476.SAMN02745751_01442"/>
<dbReference type="PRINTS" id="PR00045">
    <property type="entry name" value="SIGMA54FCT"/>
</dbReference>